<organism evidence="2">
    <name type="scientific">uncultured bacterium Contigcl_30</name>
    <dbReference type="NCBI Taxonomy" id="1393670"/>
    <lineage>
        <taxon>Bacteria</taxon>
        <taxon>environmental samples</taxon>
    </lineage>
</organism>
<keyword evidence="1" id="KW-0812">Transmembrane</keyword>
<evidence type="ECO:0000313" key="2">
    <source>
        <dbReference type="EMBL" id="AHF25665.1"/>
    </source>
</evidence>
<keyword evidence="1" id="KW-0472">Membrane</keyword>
<feature type="transmembrane region" description="Helical" evidence="1">
    <location>
        <begin position="12"/>
        <end position="32"/>
    </location>
</feature>
<accession>W0FRJ8</accession>
<dbReference type="Pfam" id="PF18952">
    <property type="entry name" value="DUF5696"/>
    <property type="match status" value="1"/>
</dbReference>
<dbReference type="EMBL" id="KC246845">
    <property type="protein sequence ID" value="AHF25665.1"/>
    <property type="molecule type" value="Genomic_DNA"/>
</dbReference>
<reference evidence="2" key="1">
    <citation type="journal article" date="2013" name="PLoS ONE">
        <title>Metagenomic insights into the carbohydrate-active enzymes carried by the microorganisms adhering to solid digesta in the rumen of cows.</title>
        <authorList>
            <person name="Wang L."/>
            <person name="Hatem A."/>
            <person name="Catalyurek U.V."/>
            <person name="Morrison M."/>
            <person name="Yu Z."/>
        </authorList>
    </citation>
    <scope>NUCLEOTIDE SEQUENCE</scope>
</reference>
<keyword evidence="1" id="KW-1133">Transmembrane helix</keyword>
<sequence>MNRKKPLIRRLLPWIILVVVLAAIVYVFYLVYSKPQDANYSGEPVVHMSEESGKLTMENDSLLFDMDRGTTQFTVTDKRSGKVWYSNPADRASDPIAMGSNKEWLNSTLNVIYTNSSGDLELNNYTYSMKNQTYLLNQQEDGSIRVDYAIGKIEKNYVIPSAITVDRYKQFTEKMSNKNKKQVSSCYTLTEPEKLDKKDNKEEILALYPSAAEQALYIIKSDIKSNNKEKLEGYFRDAGYTEEDFAIDQENVAGSKSNNGPVFNVTVIYRLDGEDLVVEVPYTEMRCQGDAPLTYISVLPMFGAAGTDQTGFTLLPEGGGALIEYNNGKLSQSPYYANLYGWDYATERTEVVSETRNAFPVFGMGQEDGSFICIIEGGSSYAGINADIAGRFNSYNFVYSKYNVLHYDRFNVSNRTAQLLYMYEKQIPQDTVIQRYRFLTSGSYVDMANAYGDYLRSDPEMRGEVASEEMPVNVELIGAINKIVPKLGMPIDSIIATTTFADSERIMNELLEGGVRDLHLRFTGWCNGGVRQKVLTGIHVIGQLGGENGMKKLIAAAKEKNVPLAFDGISCFAYNSGLFDGFMPFSNAARFTTREQVKLYNYDIVTYQQSDWQDPYYLVRPDYAQKCAENLINGLSSRGAAGVAFRDLGNLLSADYYVQKTVTREEAKAMNVQTLKDAVAKGLMVTIKEGNDYAIPYADMITDMNLTGNAYALLDRKIPFYQIALHGLKNYTGEAINLAGDTQTALLECAEYGAGLNFSFMNENTTVLLDTMYSCYTASGYDRWKEEVLPMITRYQTEMAGLNRQKIIDHRQLSSEVSVTTYADGTKVYVNYSKQDYTAGRVKIPARDYLVKRGNE</sequence>
<name>W0FRJ8_9BACT</name>
<evidence type="ECO:0000256" key="1">
    <source>
        <dbReference type="SAM" id="Phobius"/>
    </source>
</evidence>
<dbReference type="AlphaFoldDB" id="W0FRJ8"/>
<proteinExistence type="predicted"/>
<dbReference type="InterPro" id="IPR043751">
    <property type="entry name" value="DUF5696"/>
</dbReference>
<protein>
    <submittedName>
        <fullName evidence="2">Uncharacterized protein</fullName>
    </submittedName>
</protein>